<protein>
    <submittedName>
        <fullName evidence="2">Uncharacterized protein</fullName>
    </submittedName>
</protein>
<dbReference type="Proteomes" id="UP000054279">
    <property type="component" value="Unassembled WGS sequence"/>
</dbReference>
<evidence type="ECO:0000256" key="1">
    <source>
        <dbReference type="SAM" id="MobiDB-lite"/>
    </source>
</evidence>
<feature type="region of interest" description="Disordered" evidence="1">
    <location>
        <begin position="236"/>
        <end position="283"/>
    </location>
</feature>
<organism evidence="2 3">
    <name type="scientific">Sphaerobolus stellatus (strain SS14)</name>
    <dbReference type="NCBI Taxonomy" id="990650"/>
    <lineage>
        <taxon>Eukaryota</taxon>
        <taxon>Fungi</taxon>
        <taxon>Dikarya</taxon>
        <taxon>Basidiomycota</taxon>
        <taxon>Agaricomycotina</taxon>
        <taxon>Agaricomycetes</taxon>
        <taxon>Phallomycetidae</taxon>
        <taxon>Geastrales</taxon>
        <taxon>Sphaerobolaceae</taxon>
        <taxon>Sphaerobolus</taxon>
    </lineage>
</organism>
<feature type="compositionally biased region" description="Basic residues" evidence="1">
    <location>
        <begin position="75"/>
        <end position="86"/>
    </location>
</feature>
<name>A0A0C9VTG3_SPHS4</name>
<feature type="compositionally biased region" description="Low complexity" evidence="1">
    <location>
        <begin position="259"/>
        <end position="274"/>
    </location>
</feature>
<proteinExistence type="predicted"/>
<evidence type="ECO:0000313" key="2">
    <source>
        <dbReference type="EMBL" id="KIJ45872.1"/>
    </source>
</evidence>
<feature type="region of interest" description="Disordered" evidence="1">
    <location>
        <begin position="72"/>
        <end position="92"/>
    </location>
</feature>
<reference evidence="2 3" key="1">
    <citation type="submission" date="2014-06" db="EMBL/GenBank/DDBJ databases">
        <title>Evolutionary Origins and Diversification of the Mycorrhizal Mutualists.</title>
        <authorList>
            <consortium name="DOE Joint Genome Institute"/>
            <consortium name="Mycorrhizal Genomics Consortium"/>
            <person name="Kohler A."/>
            <person name="Kuo A."/>
            <person name="Nagy L.G."/>
            <person name="Floudas D."/>
            <person name="Copeland A."/>
            <person name="Barry K.W."/>
            <person name="Cichocki N."/>
            <person name="Veneault-Fourrey C."/>
            <person name="LaButti K."/>
            <person name="Lindquist E.A."/>
            <person name="Lipzen A."/>
            <person name="Lundell T."/>
            <person name="Morin E."/>
            <person name="Murat C."/>
            <person name="Riley R."/>
            <person name="Ohm R."/>
            <person name="Sun H."/>
            <person name="Tunlid A."/>
            <person name="Henrissat B."/>
            <person name="Grigoriev I.V."/>
            <person name="Hibbett D.S."/>
            <person name="Martin F."/>
        </authorList>
    </citation>
    <scope>NUCLEOTIDE SEQUENCE [LARGE SCALE GENOMIC DNA]</scope>
    <source>
        <strain evidence="2 3">SS14</strain>
    </source>
</reference>
<keyword evidence="3" id="KW-1185">Reference proteome</keyword>
<accession>A0A0C9VTG3</accession>
<gene>
    <name evidence="2" type="ORF">M422DRAFT_250655</name>
</gene>
<dbReference type="HOGENOM" id="CLU_052862_0_0_1"/>
<dbReference type="EMBL" id="KN837110">
    <property type="protein sequence ID" value="KIJ45872.1"/>
    <property type="molecule type" value="Genomic_DNA"/>
</dbReference>
<dbReference type="AlphaFoldDB" id="A0A0C9VTG3"/>
<feature type="region of interest" description="Disordered" evidence="1">
    <location>
        <begin position="1"/>
        <end position="23"/>
    </location>
</feature>
<evidence type="ECO:0000313" key="3">
    <source>
        <dbReference type="Proteomes" id="UP000054279"/>
    </source>
</evidence>
<sequence length="324" mass="36029">MPPYVPSRRTRTTSPPSEDQFEGFGNQAVSVSTAKGAEIDMEEINRIFETHKPKSNTACNLYMVLDEVTEGFRPGQKKHTPKKRGKGGCSDRSEMSTALHQVVFLPYEFEDSDLSGLHVPTPRQVDILVTEGFTIRTAMDEELTYPNNLKSYTDIDNWLQSLLPKVFNSTFLHDPFTYSQVWSLLHKCHRKFELEMNNPISVNLRRTSRTVGRGWMDQDLFFTTAFPIPDIVEKLQPSGSGASKPRKCCHSSSDDSDQDSSSSDVSEIAAGSSSETGNTASHPWKHIRLLKAAKSISNMGKAEGAFSGSSKGSREACRKALRAL</sequence>